<reference evidence="1" key="1">
    <citation type="submission" date="2025-08" db="UniProtKB">
        <authorList>
            <consortium name="Ensembl"/>
        </authorList>
    </citation>
    <scope>IDENTIFICATION</scope>
</reference>
<proteinExistence type="predicted"/>
<dbReference type="Proteomes" id="UP000694392">
    <property type="component" value="Unplaced"/>
</dbReference>
<organism evidence="1 2">
    <name type="scientific">Sphenodon punctatus</name>
    <name type="common">Tuatara</name>
    <name type="synonym">Hatteria punctata</name>
    <dbReference type="NCBI Taxonomy" id="8508"/>
    <lineage>
        <taxon>Eukaryota</taxon>
        <taxon>Metazoa</taxon>
        <taxon>Chordata</taxon>
        <taxon>Craniata</taxon>
        <taxon>Vertebrata</taxon>
        <taxon>Euteleostomi</taxon>
        <taxon>Lepidosauria</taxon>
        <taxon>Sphenodontia</taxon>
        <taxon>Sphenodontidae</taxon>
        <taxon>Sphenodon</taxon>
    </lineage>
</organism>
<evidence type="ECO:0000313" key="1">
    <source>
        <dbReference type="Ensembl" id="ENSSPUP00000012004.1"/>
    </source>
</evidence>
<keyword evidence="2" id="KW-1185">Reference proteome</keyword>
<name>A0A8D0GYR7_SPHPU</name>
<reference evidence="1" key="2">
    <citation type="submission" date="2025-09" db="UniProtKB">
        <authorList>
            <consortium name="Ensembl"/>
        </authorList>
    </citation>
    <scope>IDENTIFICATION</scope>
</reference>
<dbReference type="OMA" id="DHINCSI"/>
<dbReference type="Ensembl" id="ENSSPUT00000012802.1">
    <property type="protein sequence ID" value="ENSSPUP00000012004.1"/>
    <property type="gene ID" value="ENSSPUG00000009215.1"/>
</dbReference>
<dbReference type="GeneTree" id="ENSGT00390000001491"/>
<sequence>ENCLRPCSNKTDISSRRRPADLKIDQALLQVHNELLGENVTVYWLSDHCYQCLYQRLLSVPISRVPGKASIEAVAVDSEHPVTLQVNGTLEDGELCRVHYHFGEFGNYSLKIQTLYSTAQEVTCNVVVNEAPVNSYLPI</sequence>
<accession>A0A8D0GYR7</accession>
<dbReference type="AlphaFoldDB" id="A0A8D0GYR7"/>
<evidence type="ECO:0000313" key="2">
    <source>
        <dbReference type="Proteomes" id="UP000694392"/>
    </source>
</evidence>
<protein>
    <submittedName>
        <fullName evidence="1">Uncharacterized protein</fullName>
    </submittedName>
</protein>